<dbReference type="Pfam" id="PF03232">
    <property type="entry name" value="COQ7"/>
    <property type="match status" value="1"/>
</dbReference>
<organism evidence="2 3">
    <name type="scientific">Coccomyxa viridis</name>
    <dbReference type="NCBI Taxonomy" id="1274662"/>
    <lineage>
        <taxon>Eukaryota</taxon>
        <taxon>Viridiplantae</taxon>
        <taxon>Chlorophyta</taxon>
        <taxon>core chlorophytes</taxon>
        <taxon>Trebouxiophyceae</taxon>
        <taxon>Trebouxiophyceae incertae sedis</taxon>
        <taxon>Coccomyxaceae</taxon>
        <taxon>Coccomyxa</taxon>
    </lineage>
</organism>
<dbReference type="PANTHER" id="PTHR11237">
    <property type="entry name" value="COENZYME Q10 BIOSYNTHESIS PROTEIN 7"/>
    <property type="match status" value="1"/>
</dbReference>
<dbReference type="InterPro" id="IPR011566">
    <property type="entry name" value="Ubq_synth_Coq7"/>
</dbReference>
<dbReference type="PANTHER" id="PTHR11237:SF4">
    <property type="entry name" value="5-DEMETHOXYUBIQUINONE HYDROXYLASE, MITOCHONDRIAL"/>
    <property type="match status" value="1"/>
</dbReference>
<feature type="compositionally biased region" description="Polar residues" evidence="1">
    <location>
        <begin position="24"/>
        <end position="34"/>
    </location>
</feature>
<evidence type="ECO:0000256" key="1">
    <source>
        <dbReference type="SAM" id="MobiDB-lite"/>
    </source>
</evidence>
<dbReference type="EMBL" id="CAXHTA020000007">
    <property type="protein sequence ID" value="CAL5222883.1"/>
    <property type="molecule type" value="Genomic_DNA"/>
</dbReference>
<feature type="compositionally biased region" description="Polar residues" evidence="1">
    <location>
        <begin position="1"/>
        <end position="12"/>
    </location>
</feature>
<dbReference type="Proteomes" id="UP001497392">
    <property type="component" value="Unassembled WGS sequence"/>
</dbReference>
<reference evidence="2 3" key="1">
    <citation type="submission" date="2024-06" db="EMBL/GenBank/DDBJ databases">
        <authorList>
            <person name="Kraege A."/>
            <person name="Thomma B."/>
        </authorList>
    </citation>
    <scope>NUCLEOTIDE SEQUENCE [LARGE SCALE GENOMIC DNA]</scope>
</reference>
<name>A0ABP1FXG5_9CHLO</name>
<keyword evidence="3" id="KW-1185">Reference proteome</keyword>
<evidence type="ECO:0000313" key="3">
    <source>
        <dbReference type="Proteomes" id="UP001497392"/>
    </source>
</evidence>
<sequence>MATASDGTTLTATAAPPSEERTESILNADSSAASAGNKADIKGGKKSKNRHLARMMRSNLASEAAAVRMFGVQSRLGGHRPDLKFFKEGEAELLERLQTLAPQYRTRPSALLPLIRATGTALGALSAVLPRPYSEAIKGGAAEALIEQYNDQLREIRERGLADTDAAEPLRELLRALRDQPRITEGSVKVPDVAELQRPQDVKLEEGLAGVVKVGFKNLLNLTSYV</sequence>
<evidence type="ECO:0000313" key="2">
    <source>
        <dbReference type="EMBL" id="CAL5222883.1"/>
    </source>
</evidence>
<proteinExistence type="predicted"/>
<gene>
    <name evidence="2" type="primary">g5310</name>
    <name evidence="2" type="ORF">VP750_LOCUS4542</name>
</gene>
<comment type="caution">
    <text evidence="2">The sequence shown here is derived from an EMBL/GenBank/DDBJ whole genome shotgun (WGS) entry which is preliminary data.</text>
</comment>
<accession>A0ABP1FXG5</accession>
<protein>
    <submittedName>
        <fullName evidence="2">G5310 protein</fullName>
    </submittedName>
</protein>
<feature type="region of interest" description="Disordered" evidence="1">
    <location>
        <begin position="1"/>
        <end position="50"/>
    </location>
</feature>